<dbReference type="Gene3D" id="2.120.10.30">
    <property type="entry name" value="TolB, C-terminal domain"/>
    <property type="match status" value="2"/>
</dbReference>
<reference evidence="22" key="3">
    <citation type="submission" date="2015-06" db="UniProtKB">
        <authorList>
            <consortium name="EnsemblMetazoa"/>
        </authorList>
    </citation>
    <scope>IDENTIFICATION</scope>
</reference>
<feature type="transmembrane region" description="Helical" evidence="20">
    <location>
        <begin position="1648"/>
        <end position="1672"/>
    </location>
</feature>
<dbReference type="InterPro" id="IPR023415">
    <property type="entry name" value="LDLR_class-A_CS"/>
</dbReference>
<feature type="disulfide bond" evidence="17">
    <location>
        <begin position="814"/>
        <end position="826"/>
    </location>
</feature>
<dbReference type="Gene3D" id="2.10.25.10">
    <property type="entry name" value="Laminin"/>
    <property type="match status" value="4"/>
</dbReference>
<dbReference type="PROSITE" id="PS00022">
    <property type="entry name" value="EGF_1"/>
    <property type="match status" value="1"/>
</dbReference>
<feature type="disulfide bond" evidence="17">
    <location>
        <begin position="1073"/>
        <end position="1091"/>
    </location>
</feature>
<dbReference type="InterPro" id="IPR026823">
    <property type="entry name" value="cEGF"/>
</dbReference>
<evidence type="ECO:0000313" key="23">
    <source>
        <dbReference type="Proteomes" id="UP000014760"/>
    </source>
</evidence>
<feature type="repeat" description="LDL-receptor class B" evidence="18">
    <location>
        <begin position="604"/>
        <end position="646"/>
    </location>
</feature>
<dbReference type="SUPFAM" id="SSF57424">
    <property type="entry name" value="LDL receptor-like module"/>
    <property type="match status" value="19"/>
</dbReference>
<dbReference type="GO" id="GO:0042562">
    <property type="term" value="F:hormone binding"/>
    <property type="evidence" value="ECO:0007669"/>
    <property type="project" value="TreeGrafter"/>
</dbReference>
<dbReference type="InterPro" id="IPR000152">
    <property type="entry name" value="EGF-type_Asp/Asn_hydroxyl_site"/>
</dbReference>
<keyword evidence="4 16" id="KW-0245">EGF-like domain</keyword>
<feature type="disulfide bond" evidence="17">
    <location>
        <begin position="821"/>
        <end position="839"/>
    </location>
</feature>
<feature type="disulfide bond" evidence="17">
    <location>
        <begin position="1171"/>
        <end position="1186"/>
    </location>
</feature>
<evidence type="ECO:0000256" key="2">
    <source>
        <dbReference type="ARBA" id="ARBA00009939"/>
    </source>
</evidence>
<dbReference type="SMART" id="SM00179">
    <property type="entry name" value="EGF_CA"/>
    <property type="match status" value="5"/>
</dbReference>
<evidence type="ECO:0000259" key="21">
    <source>
        <dbReference type="PROSITE" id="PS50026"/>
    </source>
</evidence>
<feature type="disulfide bond" evidence="17">
    <location>
        <begin position="983"/>
        <end position="995"/>
    </location>
</feature>
<dbReference type="Pfam" id="PF14670">
    <property type="entry name" value="FXa_inhibition"/>
    <property type="match status" value="1"/>
</dbReference>
<dbReference type="FunFam" id="4.10.400.10:FF:000011">
    <property type="entry name" value="Low-density lipoprotein receptor-related protein 1"/>
    <property type="match status" value="2"/>
</dbReference>
<sequence>MCIPATHNCTDDKFVCRNGRCIEYRWICDLDDDCGDGTDEDPQLCADHTCPPTKFVCANSRCIPLSWRCDFDNDCRDNSDEENCPFPTCGPDQFQCSNHYCIDQADRCNGIPNCGDGNRTSDEIGCREFPPCCSPMTCPPTLLKCATTNICVARRFLCDGDNDCGDNSDEDALTCQERPCDDGDFHCVTSHRCLPASWHCDGDNDCGDGSDELEEICRHPNRTCFGNQFTCDNGRCIIDRWICDGDNDCGDGSDEAESLQCTYPTCNPDTQFTCDNGRCVSRYFVCDGDNDCRDGSDEQDEICLTPAPTCPGGQFRCNNGECIQYKFVCNKNPDCSDESDEPPHCGVNECDSEYHWCEHTCVDTMVNFYCECNDGYRLRSNQRTCQDVDECNDVPGACSQLCENSLGSYTCKCADGYERMRDNSTCKKKDDIEPWLHFSNRYYIRKMSTDGKYFDLVSQGFRHVVGLDFDIQEQKLYFVDAEYQKIQRMDFNGSNLETLVWHHLPGAEGITVDWVGRKMYWADSKQRKIKVAELNGTNVKVFIDSDIQHPRALAVHPLRGYLFWTVWGLTPYIGRIGMDGQHRTKIITTKLGWPNGLTVDYITDRIWWADAHLDYIEYADMDGGNRHTVISGSVPHPFALTIFEEWMYWTDWNHRSVEKANRFTGADRTVLANVTHRAMDIHLIHPLRQPPGVNPCGHNNGGCSHLCLLSVGGSYTCACPEYFFLSLDHRTCVANCSASQYRCGATDDRCISLLWKCDGENDCKDGSDEPADCPVRHCAPGQFQCANLNCTLPFKVCDKVDDCGDSSDEKDCFCEPWQFSCANDKCIPRSWLCDGVDDCGDNSDEKPINTQCATRTCNPNSEFRCDNGMCIQSSWYCDFDNDCGDGSDEPNGTCDARPCPPGWSRCATNYRCIPGWELCDGNNDCRDGSDERPEKCPTCHPTGDFECKNKRCIPNRWMCDFDNDCSDGSDEDPAMCEALYRDCSESEFRCDNKKCIPGRWRCDHDNDCGDGSDEADCFYHECLASQFKCTSGHCIDEQFHCDGDRDCQDTSDEQNCTTRYPGGRFCPANKFQCDNSICIAKLWRCDGDNDCGDDSDETPEVCQQISCPEETRFRCNNFKCIPRWRLCDKVDNCGDGSDENNHELCEAQNGQCMLGQFKCANKHCIHEMQVCDDVDDCGDASDERGCHKGDGAGCAANNGGCEHNCTDLIEGGHLCHCREGFAVKVNESKLCDDINECESMASNTCPQLCINVKGSYKCQCHEGFIDSVYTRQCDAVTMDMPHGRKFILFFSVGNEIRQYLPSSKKLEYTDVLTAGHRIEALDYDPNRKLLYWTDSAERNIKRAMMPDDATQAAHAQTLPASGIMQPNGIAFDWVARVLYWTDAWAREIYVSTEDGRYLKTLIKSSSDQSVPHAIAVNPRMGVLFWTDVNPAAPRILMAWMNGANTQVLVNTHLGRPTGLTIDYWMNDRVFWSDSKENIIESMKPDGSDRIIVARSGLDSPFSMDVLGNNMFWVSLNRGEVAAMDKFGRGVNRSLVAGLVMPKAIKIYQPMKYDRSIKNRCDNSSCWPLCVLIPGGHDCLCPDHSKFVAEHGKTICDNPHESPVAEPQKCKCQNGGRCVGDGLTCRCRDGYHGDQCQSGPTSTKSASKIAAVAIPLCLVIAAVVIAGALWFILKRRQGKFMNGHASSSAPTTRGVIRYNGHSEGDTMTSFGADLPIGPIVTEYQSPDEDLPTNFSNPVYEAGFGDNTNGFGDNLRSQPIAIHAISTSPDPSPRPSVEKEKSPIFSKVFSSLRPSPKSSPKSSPKPSPKGSPDLSSPPPIPPRGSTEKDTAALIDEEELEF</sequence>
<keyword evidence="5" id="KW-0597">Phosphoprotein</keyword>
<dbReference type="InterPro" id="IPR018097">
    <property type="entry name" value="EGF_Ca-bd_CS"/>
</dbReference>
<feature type="disulfide bond" evidence="17">
    <location>
        <begin position="310"/>
        <end position="322"/>
    </location>
</feature>
<organism evidence="22 23">
    <name type="scientific">Capitella teleta</name>
    <name type="common">Polychaete worm</name>
    <dbReference type="NCBI Taxonomy" id="283909"/>
    <lineage>
        <taxon>Eukaryota</taxon>
        <taxon>Metazoa</taxon>
        <taxon>Spiralia</taxon>
        <taxon>Lophotrochozoa</taxon>
        <taxon>Annelida</taxon>
        <taxon>Polychaeta</taxon>
        <taxon>Sedentaria</taxon>
        <taxon>Scolecida</taxon>
        <taxon>Capitellidae</taxon>
        <taxon>Capitella</taxon>
    </lineage>
</organism>
<dbReference type="InterPro" id="IPR051221">
    <property type="entry name" value="LDLR-related"/>
</dbReference>
<keyword evidence="7 20" id="KW-0812">Transmembrane</keyword>
<feature type="repeat" description="LDL-receptor class B" evidence="18">
    <location>
        <begin position="1467"/>
        <end position="1509"/>
    </location>
</feature>
<dbReference type="SMART" id="SM00181">
    <property type="entry name" value="EGF"/>
    <property type="match status" value="9"/>
</dbReference>
<keyword evidence="8" id="KW-0732">Signal</keyword>
<feature type="disulfide bond" evidence="17">
    <location>
        <begin position="1022"/>
        <end position="1034"/>
    </location>
</feature>
<dbReference type="SUPFAM" id="SSF57196">
    <property type="entry name" value="EGF/Laminin"/>
    <property type="match status" value="5"/>
</dbReference>
<feature type="disulfide bond" evidence="17">
    <location>
        <begin position="224"/>
        <end position="236"/>
    </location>
</feature>
<feature type="disulfide bond" evidence="17">
    <location>
        <begin position="89"/>
        <end position="101"/>
    </location>
</feature>
<feature type="disulfide bond" evidence="17">
    <location>
        <begin position="1041"/>
        <end position="1056"/>
    </location>
</feature>
<feature type="disulfide bond" evidence="17">
    <location>
        <begin position="785"/>
        <end position="803"/>
    </location>
</feature>
<dbReference type="HOGENOM" id="CLU_000085_5_0_1"/>
<feature type="disulfide bond" evidence="17">
    <location>
        <begin position="947"/>
        <end position="965"/>
    </location>
</feature>
<feature type="repeat" description="LDL-receptor class B" evidence="18">
    <location>
        <begin position="517"/>
        <end position="559"/>
    </location>
</feature>
<dbReference type="InterPro" id="IPR000033">
    <property type="entry name" value="LDLR_classB_rpt"/>
</dbReference>
<dbReference type="PROSITE" id="PS50068">
    <property type="entry name" value="LDLRA_2"/>
    <property type="match status" value="19"/>
</dbReference>
<feature type="repeat" description="LDL-receptor class B" evidence="18">
    <location>
        <begin position="1376"/>
        <end position="1420"/>
    </location>
</feature>
<evidence type="ECO:0000256" key="14">
    <source>
        <dbReference type="ARBA" id="ARBA00023170"/>
    </source>
</evidence>
<keyword evidence="23" id="KW-1185">Reference proteome</keyword>
<dbReference type="CDD" id="cd00112">
    <property type="entry name" value="LDLa"/>
    <property type="match status" value="16"/>
</dbReference>
<feature type="domain" description="EGF-like" evidence="21">
    <location>
        <begin position="1605"/>
        <end position="1636"/>
    </location>
</feature>
<feature type="disulfide bond" evidence="17">
    <location>
        <begin position="778"/>
        <end position="790"/>
    </location>
</feature>
<dbReference type="SMART" id="SM00192">
    <property type="entry name" value="LDLa"/>
    <property type="match status" value="19"/>
</dbReference>
<keyword evidence="6" id="KW-0254">Endocytosis</keyword>
<dbReference type="InterPro" id="IPR049883">
    <property type="entry name" value="NOTCH1_EGF-like"/>
</dbReference>
<feature type="disulfide bond" evidence="17">
    <location>
        <begin position="231"/>
        <end position="249"/>
    </location>
</feature>
<dbReference type="FunFam" id="2.120.10.30:FF:000241">
    <property type="entry name" value="Low-density lipoprotein receptor-related protein 6"/>
    <property type="match status" value="1"/>
</dbReference>
<proteinExistence type="inferred from homology"/>
<feature type="region of interest" description="Disordered" evidence="19">
    <location>
        <begin position="1763"/>
        <end position="1839"/>
    </location>
</feature>
<dbReference type="PROSITE" id="PS00010">
    <property type="entry name" value="ASX_HYDROXYL"/>
    <property type="match status" value="2"/>
</dbReference>
<reference evidence="23" key="2">
    <citation type="journal article" date="2013" name="Nature">
        <title>Insights into bilaterian evolution from three spiralian genomes.</title>
        <authorList>
            <person name="Simakov O."/>
            <person name="Marletaz F."/>
            <person name="Cho S.J."/>
            <person name="Edsinger-Gonzales E."/>
            <person name="Havlak P."/>
            <person name="Hellsten U."/>
            <person name="Kuo D.H."/>
            <person name="Larsson T."/>
            <person name="Lv J."/>
            <person name="Arendt D."/>
            <person name="Savage R."/>
            <person name="Osoegawa K."/>
            <person name="de Jong P."/>
            <person name="Grimwood J."/>
            <person name="Chapman J.A."/>
            <person name="Shapiro H."/>
            <person name="Aerts A."/>
            <person name="Otillar R.P."/>
            <person name="Terry A.Y."/>
            <person name="Boore J.L."/>
            <person name="Grigoriev I.V."/>
            <person name="Lindberg D.R."/>
            <person name="Seaver E.C."/>
            <person name="Weisblat D.A."/>
            <person name="Putnam N.H."/>
            <person name="Rokhsar D.S."/>
        </authorList>
    </citation>
    <scope>NUCLEOTIDE SEQUENCE</scope>
    <source>
        <strain evidence="23">I ESC-2004</strain>
    </source>
</reference>
<evidence type="ECO:0000256" key="17">
    <source>
        <dbReference type="PROSITE-ProRule" id="PRU00124"/>
    </source>
</evidence>
<dbReference type="Gene3D" id="4.10.400.10">
    <property type="entry name" value="Low-density Lipoprotein Receptor"/>
    <property type="match status" value="19"/>
</dbReference>
<keyword evidence="12 20" id="KW-0472">Membrane</keyword>
<comment type="caution">
    <text evidence="16">Lacks conserved residue(s) required for the propagation of feature annotation.</text>
</comment>
<feature type="disulfide bond" evidence="17">
    <location>
        <begin position="16"/>
        <end position="34"/>
    </location>
</feature>
<evidence type="ECO:0000256" key="3">
    <source>
        <dbReference type="ARBA" id="ARBA00022475"/>
    </source>
</evidence>
<keyword evidence="14" id="KW-0675">Receptor</keyword>
<dbReference type="GO" id="GO:0006898">
    <property type="term" value="P:receptor-mediated endocytosis"/>
    <property type="evidence" value="ECO:0007669"/>
    <property type="project" value="TreeGrafter"/>
</dbReference>
<feature type="disulfide bond" evidence="17">
    <location>
        <begin position="69"/>
        <end position="84"/>
    </location>
</feature>
<feature type="disulfide bond" evidence="17">
    <location>
        <begin position="50"/>
        <end position="62"/>
    </location>
</feature>
<feature type="disulfide bond" evidence="17">
    <location>
        <begin position="990"/>
        <end position="1008"/>
    </location>
</feature>
<dbReference type="FunFam" id="4.10.400.10:FF:000001">
    <property type="entry name" value="Low-density lipoprotein receptor-related protein 1"/>
    <property type="match status" value="1"/>
</dbReference>
<evidence type="ECO:0000313" key="22">
    <source>
        <dbReference type="EnsemblMetazoa" id="CapteP159713"/>
    </source>
</evidence>
<dbReference type="EMBL" id="AMQN01011714">
    <property type="status" value="NOT_ANNOTATED_CDS"/>
    <property type="molecule type" value="Genomic_DNA"/>
</dbReference>
<dbReference type="Pfam" id="PF07645">
    <property type="entry name" value="EGF_CA"/>
    <property type="match status" value="1"/>
</dbReference>
<feature type="compositionally biased region" description="Pro residues" evidence="19">
    <location>
        <begin position="1801"/>
        <end position="1820"/>
    </location>
</feature>
<dbReference type="GO" id="GO:0043235">
    <property type="term" value="C:receptor complex"/>
    <property type="evidence" value="ECO:0007669"/>
    <property type="project" value="TreeGrafter"/>
</dbReference>
<evidence type="ECO:0000256" key="8">
    <source>
        <dbReference type="ARBA" id="ARBA00022729"/>
    </source>
</evidence>
<dbReference type="Pfam" id="PF00057">
    <property type="entry name" value="Ldl_recept_a"/>
    <property type="match status" value="19"/>
</dbReference>
<dbReference type="PANTHER" id="PTHR22722:SF14">
    <property type="entry name" value="MEGALIN, ISOFORM A"/>
    <property type="match status" value="1"/>
</dbReference>
<feature type="repeat" description="LDL-receptor class B" evidence="18">
    <location>
        <begin position="560"/>
        <end position="603"/>
    </location>
</feature>
<feature type="repeat" description="LDL-receptor class B" evidence="18">
    <location>
        <begin position="1328"/>
        <end position="1375"/>
    </location>
</feature>
<feature type="disulfide bond" evidence="17">
    <location>
        <begin position="1066"/>
        <end position="1078"/>
    </location>
</feature>
<dbReference type="GO" id="GO:0005509">
    <property type="term" value="F:calcium ion binding"/>
    <property type="evidence" value="ECO:0007669"/>
    <property type="project" value="InterPro"/>
</dbReference>
<feature type="disulfide bond" evidence="17">
    <location>
        <begin position="9"/>
        <end position="21"/>
    </location>
</feature>
<feature type="disulfide bond" evidence="17">
    <location>
        <begin position="1029"/>
        <end position="1047"/>
    </location>
</feature>
<keyword evidence="11 20" id="KW-1133">Transmembrane helix</keyword>
<keyword evidence="13 16" id="KW-1015">Disulfide bond</keyword>
<evidence type="ECO:0000256" key="7">
    <source>
        <dbReference type="ARBA" id="ARBA00022692"/>
    </source>
</evidence>
<feature type="disulfide bond" evidence="17">
    <location>
        <begin position="865"/>
        <end position="883"/>
    </location>
</feature>
<dbReference type="PRINTS" id="PR00261">
    <property type="entry name" value="LDLRECEPTOR"/>
</dbReference>
<evidence type="ECO:0000256" key="16">
    <source>
        <dbReference type="PROSITE-ProRule" id="PRU00076"/>
    </source>
</evidence>
<feature type="repeat" description="LDL-receptor class B" evidence="18">
    <location>
        <begin position="474"/>
        <end position="516"/>
    </location>
</feature>
<evidence type="ECO:0000256" key="13">
    <source>
        <dbReference type="ARBA" id="ARBA00023157"/>
    </source>
</evidence>
<evidence type="ECO:0000256" key="15">
    <source>
        <dbReference type="ARBA" id="ARBA00023180"/>
    </source>
</evidence>
<evidence type="ECO:0000256" key="9">
    <source>
        <dbReference type="ARBA" id="ARBA00022737"/>
    </source>
</evidence>
<evidence type="ECO:0000256" key="1">
    <source>
        <dbReference type="ARBA" id="ARBA00004251"/>
    </source>
</evidence>
<name>X1Z8P5_CAPTE</name>
<dbReference type="PROSITE" id="PS51120">
    <property type="entry name" value="LDLRB"/>
    <property type="match status" value="8"/>
</dbReference>
<evidence type="ECO:0000256" key="11">
    <source>
        <dbReference type="ARBA" id="ARBA00022989"/>
    </source>
</evidence>
<dbReference type="PROSITE" id="PS01187">
    <property type="entry name" value="EGF_CA"/>
    <property type="match status" value="2"/>
</dbReference>
<dbReference type="EnsemblMetazoa" id="CapteT159713">
    <property type="protein sequence ID" value="CapteP159713"/>
    <property type="gene ID" value="CapteG159713"/>
</dbReference>
<comment type="similarity">
    <text evidence="2">Belongs to the LDLR family.</text>
</comment>
<dbReference type="SUPFAM" id="SSF63825">
    <property type="entry name" value="YWTD domain"/>
    <property type="match status" value="2"/>
</dbReference>
<evidence type="ECO:0000256" key="12">
    <source>
        <dbReference type="ARBA" id="ARBA00023136"/>
    </source>
</evidence>
<feature type="disulfide bond" evidence="17">
    <location>
        <begin position="797"/>
        <end position="812"/>
    </location>
</feature>
<accession>X1Z8P5</accession>
<dbReference type="GO" id="GO:0016324">
    <property type="term" value="C:apical plasma membrane"/>
    <property type="evidence" value="ECO:0007669"/>
    <property type="project" value="TreeGrafter"/>
</dbReference>
<evidence type="ECO:0000256" key="18">
    <source>
        <dbReference type="PROSITE-ProRule" id="PRU00461"/>
    </source>
</evidence>
<dbReference type="PROSITE" id="PS50026">
    <property type="entry name" value="EGF_3"/>
    <property type="match status" value="1"/>
</dbReference>
<dbReference type="FunFam" id="2.120.10.30:FF:000008">
    <property type="entry name" value="Low-density lipoprotein receptor-related protein 4"/>
    <property type="match status" value="1"/>
</dbReference>
<feature type="disulfide bond" evidence="17">
    <location>
        <begin position="1002"/>
        <end position="1017"/>
    </location>
</feature>
<dbReference type="SMART" id="SM00135">
    <property type="entry name" value="LY"/>
    <property type="match status" value="10"/>
</dbReference>
<dbReference type="InterPro" id="IPR036055">
    <property type="entry name" value="LDL_receptor-like_sf"/>
</dbReference>
<dbReference type="PANTHER" id="PTHR22722">
    <property type="entry name" value="LOW-DENSITY LIPOPROTEIN RECEPTOR-RELATED PROTEIN 2-RELATED"/>
    <property type="match status" value="1"/>
</dbReference>
<feature type="disulfide bond" evidence="16">
    <location>
        <begin position="1626"/>
        <end position="1635"/>
    </location>
</feature>
<evidence type="ECO:0000256" key="10">
    <source>
        <dbReference type="ARBA" id="ARBA00022837"/>
    </source>
</evidence>
<dbReference type="Pfam" id="PF12662">
    <property type="entry name" value="cEGF"/>
    <property type="match status" value="1"/>
</dbReference>
<feature type="compositionally biased region" description="Low complexity" evidence="19">
    <location>
        <begin position="1788"/>
        <end position="1800"/>
    </location>
</feature>
<feature type="repeat" description="LDL-receptor class B" evidence="18">
    <location>
        <begin position="1421"/>
        <end position="1465"/>
    </location>
</feature>
<dbReference type="FunFam" id="4.10.400.10:FF:000034">
    <property type="entry name" value="Low-density lipoprotein receptor-related protein 2"/>
    <property type="match status" value="1"/>
</dbReference>
<feature type="disulfide bond" evidence="17">
    <location>
        <begin position="317"/>
        <end position="335"/>
    </location>
</feature>
<feature type="disulfide bond" evidence="17">
    <location>
        <begin position="57"/>
        <end position="75"/>
    </location>
</feature>
<dbReference type="OMA" id="CMDPGNT"/>
<keyword evidence="15" id="KW-0325">Glycoprotein</keyword>
<feature type="disulfide bond" evidence="17">
    <location>
        <begin position="274"/>
        <end position="292"/>
    </location>
</feature>
<evidence type="ECO:0000256" key="4">
    <source>
        <dbReference type="ARBA" id="ARBA00022536"/>
    </source>
</evidence>
<dbReference type="InterPro" id="IPR011042">
    <property type="entry name" value="6-blade_b-propeller_TolB-like"/>
</dbReference>
<keyword evidence="3" id="KW-1003">Cell membrane</keyword>
<evidence type="ECO:0000256" key="5">
    <source>
        <dbReference type="ARBA" id="ARBA00022553"/>
    </source>
</evidence>
<dbReference type="Pfam" id="PF00058">
    <property type="entry name" value="Ldl_recept_b"/>
    <property type="match status" value="5"/>
</dbReference>
<dbReference type="InterPro" id="IPR002172">
    <property type="entry name" value="LDrepeatLR_classA_rpt"/>
</dbReference>
<comment type="subcellular location">
    <subcellularLocation>
        <location evidence="1">Cell membrane</location>
        <topology evidence="1">Single-pass type I membrane protein</topology>
    </subcellularLocation>
</comment>
<feature type="disulfide bond" evidence="17">
    <location>
        <begin position="96"/>
        <end position="114"/>
    </location>
</feature>
<dbReference type="PROSITE" id="PS01209">
    <property type="entry name" value="LDLRA_1"/>
    <property type="match status" value="10"/>
</dbReference>
<feature type="disulfide bond" evidence="17">
    <location>
        <begin position="1152"/>
        <end position="1164"/>
    </location>
</feature>
<feature type="disulfide bond" evidence="17">
    <location>
        <begin position="1115"/>
        <end position="1133"/>
    </location>
</feature>
<dbReference type="FunFam" id="4.10.400.10:FF:000005">
    <property type="entry name" value="low-density lipoprotein receptor-related protein 1B"/>
    <property type="match status" value="3"/>
</dbReference>
<evidence type="ECO:0000256" key="20">
    <source>
        <dbReference type="SAM" id="Phobius"/>
    </source>
</evidence>
<evidence type="ECO:0000256" key="6">
    <source>
        <dbReference type="ARBA" id="ARBA00022583"/>
    </source>
</evidence>
<keyword evidence="9" id="KW-0677">Repeat</keyword>
<dbReference type="InterPro" id="IPR001881">
    <property type="entry name" value="EGF-like_Ca-bd_dom"/>
</dbReference>
<dbReference type="FunFam" id="2.10.25.10:FF:000009">
    <property type="entry name" value="Low-density lipoprotein receptor isoform 1"/>
    <property type="match status" value="2"/>
</dbReference>
<dbReference type="PROSITE" id="PS01186">
    <property type="entry name" value="EGF_2"/>
    <property type="match status" value="4"/>
</dbReference>
<keyword evidence="10" id="KW-0106">Calcium</keyword>
<dbReference type="InterPro" id="IPR000742">
    <property type="entry name" value="EGF"/>
</dbReference>
<reference evidence="23" key="1">
    <citation type="submission" date="2012-12" db="EMBL/GenBank/DDBJ databases">
        <authorList>
            <person name="Hellsten U."/>
            <person name="Grimwood J."/>
            <person name="Chapman J.A."/>
            <person name="Shapiro H."/>
            <person name="Aerts A."/>
            <person name="Otillar R.P."/>
            <person name="Terry A.Y."/>
            <person name="Boore J.L."/>
            <person name="Simakov O."/>
            <person name="Marletaz F."/>
            <person name="Cho S.-J."/>
            <person name="Edsinger-Gonzales E."/>
            <person name="Havlak P."/>
            <person name="Kuo D.-H."/>
            <person name="Larsson T."/>
            <person name="Lv J."/>
            <person name="Arendt D."/>
            <person name="Savage R."/>
            <person name="Osoegawa K."/>
            <person name="de Jong P."/>
            <person name="Lindberg D.R."/>
            <person name="Seaver E.C."/>
            <person name="Weisblat D.A."/>
            <person name="Putnam N.H."/>
            <person name="Grigoriev I.V."/>
            <person name="Rokhsar D.S."/>
        </authorList>
    </citation>
    <scope>NUCLEOTIDE SEQUENCE</scope>
    <source>
        <strain evidence="23">I ESC-2004</strain>
    </source>
</reference>
<feature type="disulfide bond" evidence="17">
    <location>
        <begin position="1159"/>
        <end position="1177"/>
    </location>
</feature>
<evidence type="ECO:0000256" key="19">
    <source>
        <dbReference type="SAM" id="MobiDB-lite"/>
    </source>
</evidence>
<dbReference type="Proteomes" id="UP000014760">
    <property type="component" value="Unassembled WGS sequence"/>
</dbReference>
<protein>
    <recommendedName>
        <fullName evidence="21">EGF-like domain-containing protein</fullName>
    </recommendedName>
</protein>